<comment type="caution">
    <text evidence="2">The sequence shown here is derived from an EMBL/GenBank/DDBJ whole genome shotgun (WGS) entry which is preliminary data.</text>
</comment>
<dbReference type="OrthoDB" id="5070127at2"/>
<evidence type="ECO:0000259" key="1">
    <source>
        <dbReference type="Pfam" id="PF06094"/>
    </source>
</evidence>
<dbReference type="InterPro" id="IPR036568">
    <property type="entry name" value="GGCT-like_sf"/>
</dbReference>
<accession>A0A369WEA0</accession>
<organism evidence="2 3">
    <name type="scientific">Motiliproteus coralliicola</name>
    <dbReference type="NCBI Taxonomy" id="2283196"/>
    <lineage>
        <taxon>Bacteria</taxon>
        <taxon>Pseudomonadati</taxon>
        <taxon>Pseudomonadota</taxon>
        <taxon>Gammaproteobacteria</taxon>
        <taxon>Oceanospirillales</taxon>
        <taxon>Oceanospirillaceae</taxon>
        <taxon>Motiliproteus</taxon>
    </lineage>
</organism>
<protein>
    <submittedName>
        <fullName evidence="2">Gamma-glutamylcyclotransferase</fullName>
    </submittedName>
</protein>
<dbReference type="Gene3D" id="3.10.490.10">
    <property type="entry name" value="Gamma-glutamyl cyclotransferase-like"/>
    <property type="match status" value="1"/>
</dbReference>
<name>A0A369WEA0_9GAMM</name>
<dbReference type="AlphaFoldDB" id="A0A369WEA0"/>
<evidence type="ECO:0000313" key="3">
    <source>
        <dbReference type="Proteomes" id="UP000253769"/>
    </source>
</evidence>
<keyword evidence="2" id="KW-0808">Transferase</keyword>
<gene>
    <name evidence="2" type="ORF">DV711_11880</name>
</gene>
<proteinExistence type="predicted"/>
<dbReference type="InterPro" id="IPR009288">
    <property type="entry name" value="AIG2-like_dom"/>
</dbReference>
<dbReference type="EMBL" id="QQOH01000003">
    <property type="protein sequence ID" value="RDE19967.1"/>
    <property type="molecule type" value="Genomic_DNA"/>
</dbReference>
<evidence type="ECO:0000313" key="2">
    <source>
        <dbReference type="EMBL" id="RDE19967.1"/>
    </source>
</evidence>
<feature type="domain" description="Gamma-glutamylcyclotransferase AIG2-like" evidence="1">
    <location>
        <begin position="4"/>
        <end position="107"/>
    </location>
</feature>
<dbReference type="Pfam" id="PF06094">
    <property type="entry name" value="GGACT"/>
    <property type="match status" value="1"/>
</dbReference>
<dbReference type="InterPro" id="IPR013024">
    <property type="entry name" value="GGCT-like"/>
</dbReference>
<sequence length="109" mass="12052">MNSLFVYGSLAPGQSNQHLLAELPGSWQPAHVQGRLEQLSRGAAKGYLAIELDDKADEVPGLLFCSKALAGFWPRLDAFEGVAYRRVLTSARLENGSQVEAYVYEINRR</sequence>
<dbReference type="CDD" id="cd06661">
    <property type="entry name" value="GGCT_like"/>
    <property type="match status" value="1"/>
</dbReference>
<dbReference type="Proteomes" id="UP000253769">
    <property type="component" value="Unassembled WGS sequence"/>
</dbReference>
<reference evidence="2 3" key="1">
    <citation type="submission" date="2018-07" db="EMBL/GenBank/DDBJ databases">
        <title>Motiliproteus coralliicola sp. nov., a bacterium isolated from Coral.</title>
        <authorList>
            <person name="Wang G."/>
        </authorList>
    </citation>
    <scope>NUCLEOTIDE SEQUENCE [LARGE SCALE GENOMIC DNA]</scope>
    <source>
        <strain evidence="2 3">C34</strain>
    </source>
</reference>
<dbReference type="SUPFAM" id="SSF110857">
    <property type="entry name" value="Gamma-glutamyl cyclotransferase-like"/>
    <property type="match status" value="1"/>
</dbReference>
<keyword evidence="3" id="KW-1185">Reference proteome</keyword>
<dbReference type="GO" id="GO:0016740">
    <property type="term" value="F:transferase activity"/>
    <property type="evidence" value="ECO:0007669"/>
    <property type="project" value="UniProtKB-KW"/>
</dbReference>